<dbReference type="PANTHER" id="PTHR43272">
    <property type="entry name" value="LONG-CHAIN-FATTY-ACID--COA LIGASE"/>
    <property type="match status" value="1"/>
</dbReference>
<feature type="non-terminal residue" evidence="2">
    <location>
        <position position="1"/>
    </location>
</feature>
<dbReference type="SUPFAM" id="SSF56801">
    <property type="entry name" value="Acetyl-CoA synthetase-like"/>
    <property type="match status" value="1"/>
</dbReference>
<accession>A0A0L1IZ01</accession>
<dbReference type="GeneID" id="26807970"/>
<evidence type="ECO:0008006" key="4">
    <source>
        <dbReference type="Google" id="ProtNLM"/>
    </source>
</evidence>
<organism evidence="2 3">
    <name type="scientific">Aspergillus nomiae NRRL (strain ATCC 15546 / NRRL 13137 / CBS 260.88 / M93)</name>
    <dbReference type="NCBI Taxonomy" id="1509407"/>
    <lineage>
        <taxon>Eukaryota</taxon>
        <taxon>Fungi</taxon>
        <taxon>Dikarya</taxon>
        <taxon>Ascomycota</taxon>
        <taxon>Pezizomycotina</taxon>
        <taxon>Eurotiomycetes</taxon>
        <taxon>Eurotiomycetidae</taxon>
        <taxon>Eurotiales</taxon>
        <taxon>Aspergillaceae</taxon>
        <taxon>Aspergillus</taxon>
        <taxon>Aspergillus subgen. Circumdati</taxon>
    </lineage>
</organism>
<dbReference type="Proteomes" id="UP000037505">
    <property type="component" value="Unassembled WGS sequence"/>
</dbReference>
<evidence type="ECO:0000313" key="3">
    <source>
        <dbReference type="Proteomes" id="UP000037505"/>
    </source>
</evidence>
<dbReference type="GO" id="GO:0016020">
    <property type="term" value="C:membrane"/>
    <property type="evidence" value="ECO:0007669"/>
    <property type="project" value="TreeGrafter"/>
</dbReference>
<dbReference type="PANTHER" id="PTHR43272:SF11">
    <property type="entry name" value="AMP-DEPENDENT SYNTHETASE_LIGASE DOMAIN-CONTAINING PROTEIN"/>
    <property type="match status" value="1"/>
</dbReference>
<keyword evidence="1" id="KW-0812">Transmembrane</keyword>
<name>A0A0L1IZ01_ASPN3</name>
<proteinExistence type="predicted"/>
<evidence type="ECO:0000313" key="2">
    <source>
        <dbReference type="EMBL" id="KNG84630.1"/>
    </source>
</evidence>
<keyword evidence="3" id="KW-1185">Reference proteome</keyword>
<dbReference type="GO" id="GO:0005783">
    <property type="term" value="C:endoplasmic reticulum"/>
    <property type="evidence" value="ECO:0007669"/>
    <property type="project" value="TreeGrafter"/>
</dbReference>
<sequence>SRHHLAAAWNPYYGNKETIGPSPSCTSRILHDDALSGISKPKMASETSLVAKLDTLVADVLADWNIYTTLIAGTIVTFLIYSFATSKEPDIHPFLLARQSTAFPVRQPGESAAYRSLETPHGFPLRSGLNVKDPGAPKWTAGRKGDLRDVWKTAVRGAAEDGKLSGKQGKIYTVLGRRAIEHSLEQVTQEINVIGSRLQYSKAKTVAVCLTDSVELLASIFAGAFYGFKIILIPHNLDPNDLSTLLQKSQADVLIAEAGALDLSLVAKSNEQLSQVIWVAKLGSRHMDWNDVPGDVKGTLDVAVWHEIVEEKKDLAGLDVPSWEPNSPSPSLSTVWPSASGAGEFIEYQPENLISAIAGLTYSLPRNERLSPSDLVLSTDSLSRSYPLCQVMAALYSNASVAVNSVAGEGVDFALATVGVSPTVVITSSRTMSDYHNRFMEPHSGIVSSLARWFDVRKLDAGVMPSHGMFSQVANIGPMAELSLDNLRLLCISHRADADPKVRLTSGQLTDLKIFTGARVVYALTGPGVAGAVTQTNVFDYRRYQGQSHFGAPLSSVEIVLTGVSEDKENEGQITVSGPAVVSGKTKLSAQGRIRDDNTLELC</sequence>
<dbReference type="STRING" id="1509407.A0A0L1IZ01"/>
<dbReference type="GO" id="GO:0004467">
    <property type="term" value="F:long-chain fatty acid-CoA ligase activity"/>
    <property type="evidence" value="ECO:0007669"/>
    <property type="project" value="TreeGrafter"/>
</dbReference>
<dbReference type="OrthoDB" id="4138492at2759"/>
<feature type="transmembrane region" description="Helical" evidence="1">
    <location>
        <begin position="64"/>
        <end position="84"/>
    </location>
</feature>
<evidence type="ECO:0000256" key="1">
    <source>
        <dbReference type="SAM" id="Phobius"/>
    </source>
</evidence>
<dbReference type="InterPro" id="IPR042099">
    <property type="entry name" value="ANL_N_sf"/>
</dbReference>
<keyword evidence="1" id="KW-1133">Transmembrane helix</keyword>
<keyword evidence="1" id="KW-0472">Membrane</keyword>
<protein>
    <recommendedName>
        <fullName evidence="4">AMP-dependent synthetase/ligase domain-containing protein</fullName>
    </recommendedName>
</protein>
<gene>
    <name evidence="2" type="ORF">ANOM_006166</name>
</gene>
<dbReference type="RefSeq" id="XP_015405553.1">
    <property type="nucleotide sequence ID" value="XM_015551423.1"/>
</dbReference>
<comment type="caution">
    <text evidence="2">The sequence shown here is derived from an EMBL/GenBank/DDBJ whole genome shotgun (WGS) entry which is preliminary data.</text>
</comment>
<reference evidence="2 3" key="1">
    <citation type="submission" date="2014-06" db="EMBL/GenBank/DDBJ databases">
        <title>The Genome of the Aflatoxigenic Filamentous Fungus Aspergillus nomius.</title>
        <authorList>
            <person name="Moore M.G."/>
            <person name="Shannon B.M."/>
            <person name="Brian M.M."/>
        </authorList>
    </citation>
    <scope>NUCLEOTIDE SEQUENCE [LARGE SCALE GENOMIC DNA]</scope>
    <source>
        <strain evidence="2 3">NRRL 13137</strain>
    </source>
</reference>
<dbReference type="EMBL" id="JNOM01000196">
    <property type="protein sequence ID" value="KNG84630.1"/>
    <property type="molecule type" value="Genomic_DNA"/>
</dbReference>
<dbReference type="Gene3D" id="3.40.50.12780">
    <property type="entry name" value="N-terminal domain of ligase-like"/>
    <property type="match status" value="1"/>
</dbReference>
<dbReference type="AlphaFoldDB" id="A0A0L1IZ01"/>